<organism evidence="2">
    <name type="scientific">Streptomyces avermitilis</name>
    <dbReference type="NCBI Taxonomy" id="33903"/>
    <lineage>
        <taxon>Bacteria</taxon>
        <taxon>Bacillati</taxon>
        <taxon>Actinomycetota</taxon>
        <taxon>Actinomycetes</taxon>
        <taxon>Kitasatosporales</taxon>
        <taxon>Streptomycetaceae</taxon>
        <taxon>Streptomyces</taxon>
    </lineage>
</organism>
<evidence type="ECO:0000256" key="1">
    <source>
        <dbReference type="SAM" id="MobiDB-lite"/>
    </source>
</evidence>
<gene>
    <name evidence="2" type="ORF">SAVMC3_19600</name>
</gene>
<evidence type="ECO:0000313" key="2">
    <source>
        <dbReference type="EMBL" id="BBJ49331.1"/>
    </source>
</evidence>
<proteinExistence type="predicted"/>
<feature type="region of interest" description="Disordered" evidence="1">
    <location>
        <begin position="32"/>
        <end position="92"/>
    </location>
</feature>
<name>A0A499VIG5_STRAX</name>
<dbReference type="EMBL" id="AP019621">
    <property type="protein sequence ID" value="BBJ49331.1"/>
    <property type="molecule type" value="Genomic_DNA"/>
</dbReference>
<accession>A0A499VIG5</accession>
<dbReference type="AlphaFoldDB" id="A0A499VIG5"/>
<reference evidence="2" key="1">
    <citation type="submission" date="2019-04" db="EMBL/GenBank/DDBJ databases">
        <title>Draft genome sequences of Streptomyces avermitilis MC3.</title>
        <authorList>
            <person name="Komaki H."/>
            <person name="Tamura T."/>
            <person name="Hosoyama A."/>
        </authorList>
    </citation>
    <scope>NUCLEOTIDE SEQUENCE</scope>
    <source>
        <strain evidence="2">MC3</strain>
    </source>
</reference>
<protein>
    <submittedName>
        <fullName evidence="2">Uncharacterized protein</fullName>
    </submittedName>
</protein>
<sequence length="92" mass="10011">MVASQELKSTGRSWSASGMTYARWYACQARLAPPKPPSLHSPAKTGVVNDSPGPRRSRPESSYPAPPVICTRASESWATEMRQEPDQPSAQP</sequence>